<organism evidence="1 2">
    <name type="scientific">Knipowitschia caucasica</name>
    <name type="common">Caucasian dwarf goby</name>
    <name type="synonym">Pomatoschistus caucasicus</name>
    <dbReference type="NCBI Taxonomy" id="637954"/>
    <lineage>
        <taxon>Eukaryota</taxon>
        <taxon>Metazoa</taxon>
        <taxon>Chordata</taxon>
        <taxon>Craniata</taxon>
        <taxon>Vertebrata</taxon>
        <taxon>Euteleostomi</taxon>
        <taxon>Actinopterygii</taxon>
        <taxon>Neopterygii</taxon>
        <taxon>Teleostei</taxon>
        <taxon>Neoteleostei</taxon>
        <taxon>Acanthomorphata</taxon>
        <taxon>Gobiaria</taxon>
        <taxon>Gobiiformes</taxon>
        <taxon>Gobioidei</taxon>
        <taxon>Gobiidae</taxon>
        <taxon>Gobiinae</taxon>
        <taxon>Knipowitschia</taxon>
    </lineage>
</organism>
<name>A0AAV2JHQ6_KNICA</name>
<accession>A0AAV2JHQ6</accession>
<dbReference type="Proteomes" id="UP001497482">
    <property type="component" value="Chromosome 12"/>
</dbReference>
<protein>
    <submittedName>
        <fullName evidence="1">Uncharacterized protein</fullName>
    </submittedName>
</protein>
<dbReference type="AlphaFoldDB" id="A0AAV2JHQ6"/>
<keyword evidence="2" id="KW-1185">Reference proteome</keyword>
<evidence type="ECO:0000313" key="2">
    <source>
        <dbReference type="Proteomes" id="UP001497482"/>
    </source>
</evidence>
<proteinExistence type="predicted"/>
<dbReference type="EMBL" id="OZ035834">
    <property type="protein sequence ID" value="CAL1575936.1"/>
    <property type="molecule type" value="Genomic_DNA"/>
</dbReference>
<gene>
    <name evidence="1" type="ORF">KC01_LOCUS7404</name>
</gene>
<sequence>MSAHPSVMLLGAEEKVQEQLRHSPVELTCTSASLHCHNTPLSAKCAPVQTRATATHQTRPLTSGRSTCRGGTGRLRHQLHHTQRECIFRGLKYATLLVPTAIGNLPQKLAFLELWPEG</sequence>
<evidence type="ECO:0000313" key="1">
    <source>
        <dbReference type="EMBL" id="CAL1575936.1"/>
    </source>
</evidence>
<reference evidence="1 2" key="1">
    <citation type="submission" date="2024-04" db="EMBL/GenBank/DDBJ databases">
        <authorList>
            <person name="Waldvogel A.-M."/>
            <person name="Schoenle A."/>
        </authorList>
    </citation>
    <scope>NUCLEOTIDE SEQUENCE [LARGE SCALE GENOMIC DNA]</scope>
</reference>